<dbReference type="SUPFAM" id="SSF55811">
    <property type="entry name" value="Nudix"/>
    <property type="match status" value="1"/>
</dbReference>
<dbReference type="PANTHER" id="PTHR31835">
    <property type="entry name" value="URIDINE DIPHOSPHATE GLUCOSE PYROPHOSPHATASE"/>
    <property type="match status" value="1"/>
</dbReference>
<evidence type="ECO:0000313" key="6">
    <source>
        <dbReference type="Proteomes" id="UP000011083"/>
    </source>
</evidence>
<keyword evidence="3 5" id="KW-0378">Hydrolase</keyword>
<dbReference type="GO" id="GO:0046872">
    <property type="term" value="F:metal ion binding"/>
    <property type="evidence" value="ECO:0007669"/>
    <property type="project" value="UniProtKB-KW"/>
</dbReference>
<dbReference type="CDD" id="cd02883">
    <property type="entry name" value="NUDIX_Hydrolase"/>
    <property type="match status" value="1"/>
</dbReference>
<proteinExistence type="predicted"/>
<dbReference type="InterPro" id="IPR055295">
    <property type="entry name" value="NUDT22/NUDT9-like"/>
</dbReference>
<comment type="cofactor">
    <cofactor evidence="1">
        <name>Mg(2+)</name>
        <dbReference type="ChEBI" id="CHEBI:18420"/>
    </cofactor>
</comment>
<dbReference type="VEuPathDB" id="AmoebaDB:ACA1_389350"/>
<sequence length="263" mass="28181">MEALWSAKTALNPLLFNGLKVHTLRTTADDARPRLRFDIGLTDYKRYLATNAAGTARIAELTAAAVEAGHEPHAFLANPIGVDVICRTSDGFLIFLKRSAQVFEATGMWASVGGHPEPHMLLHAVRGSAGAAAINEHPTAREVFDAVDGGDRGGALVVRELFDAALREVEEELGLGADVMLTSATRLLGTFGAAWVEGKVDVVFAAETRLTMAQVRAWLDQVDADKAAAHAHTTAHAESVKRNISPYTRAALDVYLRASKTEA</sequence>
<organism evidence="5 6">
    <name type="scientific">Acanthamoeba castellanii (strain ATCC 30010 / Neff)</name>
    <dbReference type="NCBI Taxonomy" id="1257118"/>
    <lineage>
        <taxon>Eukaryota</taxon>
        <taxon>Amoebozoa</taxon>
        <taxon>Discosea</taxon>
        <taxon>Longamoebia</taxon>
        <taxon>Centramoebida</taxon>
        <taxon>Acanthamoebidae</taxon>
        <taxon>Acanthamoeba</taxon>
    </lineage>
</organism>
<accession>L8GED5</accession>
<evidence type="ECO:0000256" key="2">
    <source>
        <dbReference type="ARBA" id="ARBA00022723"/>
    </source>
</evidence>
<keyword evidence="4" id="KW-0460">Magnesium</keyword>
<dbReference type="InterPro" id="IPR015797">
    <property type="entry name" value="NUDIX_hydrolase-like_dom_sf"/>
</dbReference>
<reference evidence="5 6" key="1">
    <citation type="journal article" date="2013" name="Genome Biol.">
        <title>Genome of Acanthamoeba castellanii highlights extensive lateral gene transfer and early evolution of tyrosine kinase signaling.</title>
        <authorList>
            <person name="Clarke M."/>
            <person name="Lohan A.J."/>
            <person name="Liu B."/>
            <person name="Lagkouvardos I."/>
            <person name="Roy S."/>
            <person name="Zafar N."/>
            <person name="Bertelli C."/>
            <person name="Schilde C."/>
            <person name="Kianianmomeni A."/>
            <person name="Burglin T.R."/>
            <person name="Frech C."/>
            <person name="Turcotte B."/>
            <person name="Kopec K.O."/>
            <person name="Synnott J.M."/>
            <person name="Choo C."/>
            <person name="Paponov I."/>
            <person name="Finkler A."/>
            <person name="Soon Heng Tan C."/>
            <person name="Hutchins A.P."/>
            <person name="Weinmeier T."/>
            <person name="Rattei T."/>
            <person name="Chu J.S."/>
            <person name="Gimenez G."/>
            <person name="Irimia M."/>
            <person name="Rigden D.J."/>
            <person name="Fitzpatrick D.A."/>
            <person name="Lorenzo-Morales J."/>
            <person name="Bateman A."/>
            <person name="Chiu C.H."/>
            <person name="Tang P."/>
            <person name="Hegemann P."/>
            <person name="Fromm H."/>
            <person name="Raoult D."/>
            <person name="Greub G."/>
            <person name="Miranda-Saavedra D."/>
            <person name="Chen N."/>
            <person name="Nash P."/>
            <person name="Ginger M.L."/>
            <person name="Horn M."/>
            <person name="Schaap P."/>
            <person name="Caler L."/>
            <person name="Loftus B."/>
        </authorList>
    </citation>
    <scope>NUCLEOTIDE SEQUENCE [LARGE SCALE GENOMIC DNA]</scope>
    <source>
        <strain evidence="5 6">Neff</strain>
    </source>
</reference>
<keyword evidence="6" id="KW-1185">Reference proteome</keyword>
<evidence type="ECO:0000256" key="3">
    <source>
        <dbReference type="ARBA" id="ARBA00022801"/>
    </source>
</evidence>
<evidence type="ECO:0000256" key="4">
    <source>
        <dbReference type="ARBA" id="ARBA00022842"/>
    </source>
</evidence>
<dbReference type="RefSeq" id="XP_004333227.1">
    <property type="nucleotide sequence ID" value="XM_004333179.1"/>
</dbReference>
<name>L8GED5_ACACF</name>
<keyword evidence="2" id="KW-0479">Metal-binding</keyword>
<dbReference type="GO" id="GO:0052751">
    <property type="term" value="F:GDP-mannose hydrolase activity"/>
    <property type="evidence" value="ECO:0007669"/>
    <property type="project" value="TreeGrafter"/>
</dbReference>
<dbReference type="KEGG" id="acan:ACA1_389350"/>
<dbReference type="PANTHER" id="PTHR31835:SF1">
    <property type="entry name" value="URIDINE DIPHOSPHATE GLUCOSE PYROPHOSPHATASE NUDT22"/>
    <property type="match status" value="1"/>
</dbReference>
<evidence type="ECO:0000256" key="1">
    <source>
        <dbReference type="ARBA" id="ARBA00001946"/>
    </source>
</evidence>
<dbReference type="OrthoDB" id="242473at2759"/>
<dbReference type="Proteomes" id="UP000011083">
    <property type="component" value="Unassembled WGS sequence"/>
</dbReference>
<dbReference type="Gene3D" id="3.90.79.10">
    <property type="entry name" value="Nucleoside Triphosphate Pyrophosphohydrolase"/>
    <property type="match status" value="1"/>
</dbReference>
<dbReference type="EMBL" id="KB008156">
    <property type="protein sequence ID" value="ELR11214.1"/>
    <property type="molecule type" value="Genomic_DNA"/>
</dbReference>
<protein>
    <submittedName>
        <fullName evidence="5">Hydrolase, NUDIX domain containing protein</fullName>
    </submittedName>
</protein>
<gene>
    <name evidence="5" type="ORF">ACA1_389350</name>
</gene>
<dbReference type="GeneID" id="14911635"/>
<dbReference type="AlphaFoldDB" id="L8GED5"/>
<evidence type="ECO:0000313" key="5">
    <source>
        <dbReference type="EMBL" id="ELR11214.1"/>
    </source>
</evidence>